<dbReference type="GO" id="GO:0003824">
    <property type="term" value="F:catalytic activity"/>
    <property type="evidence" value="ECO:0007669"/>
    <property type="project" value="InterPro"/>
</dbReference>
<dbReference type="InterPro" id="IPR040072">
    <property type="entry name" value="Methyltransferase_A"/>
</dbReference>
<reference evidence="5" key="1">
    <citation type="journal article" date="2021" name="Sci. Rep.">
        <title>Diploid genomic architecture of Nitzschia inconspicua, an elite biomass production diatom.</title>
        <authorList>
            <person name="Oliver A."/>
            <person name="Podell S."/>
            <person name="Pinowska A."/>
            <person name="Traller J.C."/>
            <person name="Smith S.R."/>
            <person name="McClure R."/>
            <person name="Beliaev A."/>
            <person name="Bohutskyi P."/>
            <person name="Hill E.A."/>
            <person name="Rabines A."/>
            <person name="Zheng H."/>
            <person name="Allen L.Z."/>
            <person name="Kuo A."/>
            <person name="Grigoriev I.V."/>
            <person name="Allen A.E."/>
            <person name="Hazlebeck D."/>
            <person name="Allen E.E."/>
        </authorList>
    </citation>
    <scope>NUCLEOTIDE SEQUENCE</scope>
    <source>
        <strain evidence="5">Hildebrandi</strain>
    </source>
</reference>
<evidence type="ECO:0000256" key="1">
    <source>
        <dbReference type="ARBA" id="ARBA00001966"/>
    </source>
</evidence>
<gene>
    <name evidence="5" type="ORF">IV203_031237</name>
</gene>
<name>A0A9K3LTV8_9STRA</name>
<dbReference type="GO" id="GO:0030488">
    <property type="term" value="P:tRNA methylation"/>
    <property type="evidence" value="ECO:0007669"/>
    <property type="project" value="TreeGrafter"/>
</dbReference>
<evidence type="ECO:0000313" key="6">
    <source>
        <dbReference type="Proteomes" id="UP000693970"/>
    </source>
</evidence>
<dbReference type="InterPro" id="IPR004383">
    <property type="entry name" value="rRNA_lsu_MTrfase_RlmN/Cfr"/>
</dbReference>
<feature type="domain" description="Radical SAM core" evidence="4">
    <location>
        <begin position="218"/>
        <end position="461"/>
    </location>
</feature>
<comment type="caution">
    <text evidence="5">The sequence shown here is derived from an EMBL/GenBank/DDBJ whole genome shotgun (WGS) entry which is preliminary data.</text>
</comment>
<reference evidence="5" key="2">
    <citation type="submission" date="2021-04" db="EMBL/GenBank/DDBJ databases">
        <authorList>
            <person name="Podell S."/>
        </authorList>
    </citation>
    <scope>NUCLEOTIDE SEQUENCE</scope>
    <source>
        <strain evidence="5">Hildebrandi</strain>
    </source>
</reference>
<sequence>MKFATYALLSVLAGSELSGTSRAFAPWTALASTKPLHSTLAPEAPSWVADEDNGGNSRANHQTRTSPSVSSRLKIEVQRDVPNVDDESFSSSGGALAMSIEELSEKLGGRGRAQIVWDCYSIGVDPANLFGRVIKLGWDDYETILNELPSQRRSQRLGPETLEKLKELYQQSFGEKVKKVEGGVATLSHISRAKDDTTKLLLKLSDGLEVETVIIPWKGKRSTLCISSQVGCRQGCTFCATGKMGKLRDLSTSEILAQMFYALKIQRLEELPEISNVVFMGMGEPSDNVENVVRATKILTTRELFQMSASKVTVSTVAPTPEAFKEFAKAPCVLAWSVHAVNDDLRKKLVPTTKYSMEELRQGLIDGLLSRPINARTCMLEVALMRGVNDQLEHAKELAEFTQVLIDRVPGVKPHINLIPYNDIGQHSLYEKPLAEDVVAFQKHLQSKGMYVHIRSTRGDDKIAACGQLATSKRPNMIS</sequence>
<dbReference type="OrthoDB" id="538249at2759"/>
<dbReference type="AlphaFoldDB" id="A0A9K3LTV8"/>
<feature type="compositionally biased region" description="Polar residues" evidence="2">
    <location>
        <begin position="54"/>
        <end position="71"/>
    </location>
</feature>
<keyword evidence="6" id="KW-1185">Reference proteome</keyword>
<dbReference type="GO" id="GO:0051536">
    <property type="term" value="F:iron-sulfur cluster binding"/>
    <property type="evidence" value="ECO:0007669"/>
    <property type="project" value="InterPro"/>
</dbReference>
<evidence type="ECO:0000256" key="2">
    <source>
        <dbReference type="SAM" id="MobiDB-lite"/>
    </source>
</evidence>
<keyword evidence="3" id="KW-0732">Signal</keyword>
<feature type="region of interest" description="Disordered" evidence="2">
    <location>
        <begin position="46"/>
        <end position="72"/>
    </location>
</feature>
<comment type="cofactor">
    <cofactor evidence="1">
        <name>[4Fe-4S] cluster</name>
        <dbReference type="ChEBI" id="CHEBI:49883"/>
    </cofactor>
</comment>
<dbReference type="PANTHER" id="PTHR30544:SF5">
    <property type="entry name" value="RADICAL SAM CORE DOMAIN-CONTAINING PROTEIN"/>
    <property type="match status" value="1"/>
</dbReference>
<dbReference type="SFLD" id="SFLDS00029">
    <property type="entry name" value="Radical_SAM"/>
    <property type="match status" value="1"/>
</dbReference>
<dbReference type="SFLD" id="SFLDG01062">
    <property type="entry name" value="methyltransferase_(Class_A)"/>
    <property type="match status" value="1"/>
</dbReference>
<organism evidence="5 6">
    <name type="scientific">Nitzschia inconspicua</name>
    <dbReference type="NCBI Taxonomy" id="303405"/>
    <lineage>
        <taxon>Eukaryota</taxon>
        <taxon>Sar</taxon>
        <taxon>Stramenopiles</taxon>
        <taxon>Ochrophyta</taxon>
        <taxon>Bacillariophyta</taxon>
        <taxon>Bacillariophyceae</taxon>
        <taxon>Bacillariophycidae</taxon>
        <taxon>Bacillariales</taxon>
        <taxon>Bacillariaceae</taxon>
        <taxon>Nitzschia</taxon>
    </lineage>
</organism>
<evidence type="ECO:0000313" key="5">
    <source>
        <dbReference type="EMBL" id="KAG7368494.1"/>
    </source>
</evidence>
<accession>A0A9K3LTV8</accession>
<protein>
    <submittedName>
        <fullName evidence="5">Radical SAM superfamily protein</fullName>
    </submittedName>
</protein>
<proteinExistence type="predicted"/>
<evidence type="ECO:0000259" key="4">
    <source>
        <dbReference type="PROSITE" id="PS51918"/>
    </source>
</evidence>
<dbReference type="InterPro" id="IPR007197">
    <property type="entry name" value="rSAM"/>
</dbReference>
<feature type="chain" id="PRO_5039912872" evidence="3">
    <location>
        <begin position="24"/>
        <end position="479"/>
    </location>
</feature>
<feature type="signal peptide" evidence="3">
    <location>
        <begin position="1"/>
        <end position="23"/>
    </location>
</feature>
<evidence type="ECO:0000256" key="3">
    <source>
        <dbReference type="SAM" id="SignalP"/>
    </source>
</evidence>
<dbReference type="PROSITE" id="PS51918">
    <property type="entry name" value="RADICAL_SAM"/>
    <property type="match status" value="1"/>
</dbReference>
<dbReference type="GO" id="GO:0070475">
    <property type="term" value="P:rRNA base methylation"/>
    <property type="evidence" value="ECO:0007669"/>
    <property type="project" value="TreeGrafter"/>
</dbReference>
<dbReference type="EMBL" id="JAGRRH010000006">
    <property type="protein sequence ID" value="KAG7368494.1"/>
    <property type="molecule type" value="Genomic_DNA"/>
</dbReference>
<dbReference type="PANTHER" id="PTHR30544">
    <property type="entry name" value="23S RRNA METHYLTRANSFERASE"/>
    <property type="match status" value="1"/>
</dbReference>
<dbReference type="Proteomes" id="UP000693970">
    <property type="component" value="Unassembled WGS sequence"/>
</dbReference>
<dbReference type="CDD" id="cd01335">
    <property type="entry name" value="Radical_SAM"/>
    <property type="match status" value="1"/>
</dbReference>
<dbReference type="Pfam" id="PF04055">
    <property type="entry name" value="Radical_SAM"/>
    <property type="match status" value="1"/>
</dbReference>
<dbReference type="SFLD" id="SFLDF00275">
    <property type="entry name" value="adenosine_C2_methyltransferase"/>
    <property type="match status" value="1"/>
</dbReference>